<dbReference type="Proteomes" id="UP000268321">
    <property type="component" value="Unassembled WGS sequence"/>
</dbReference>
<accession>A0A4P9ZHT9</accession>
<sequence length="282" mass="32625">MTQQQRYKEGLSWRRLVFDLVLSKNVPRLPTRQSSGQQNIRYCSQLFPQLGSKESTLVFIEECEAHIAQQQTKRLLDSYTQSEREAIFEELSQEFVMQQQPIPLSREHLLAPNATFMYKAEALMILSIRLSFAGWRHTMPVLKRAAEKFKNDEILLFNSSNLSRMMSGVITLLEKIDQMIITQSREAQLANQAQIENGDYTPPLTQSLIPQNDWSMSMLKLVTGPEYGSRRQIYLENSRQDRHEESIESKSSPGPMPRKSSLQEWHEQIGKVTEGCLIEKPF</sequence>
<feature type="compositionally biased region" description="Basic and acidic residues" evidence="1">
    <location>
        <begin position="238"/>
        <end position="248"/>
    </location>
</feature>
<dbReference type="AlphaFoldDB" id="A0A4P9ZHT9"/>
<gene>
    <name evidence="2" type="ORF">METBISCDRAFT_21980</name>
</gene>
<dbReference type="OrthoDB" id="4084707at2759"/>
<organism evidence="2 3">
    <name type="scientific">Metschnikowia bicuspidata</name>
    <dbReference type="NCBI Taxonomy" id="27322"/>
    <lineage>
        <taxon>Eukaryota</taxon>
        <taxon>Fungi</taxon>
        <taxon>Dikarya</taxon>
        <taxon>Ascomycota</taxon>
        <taxon>Saccharomycotina</taxon>
        <taxon>Pichiomycetes</taxon>
        <taxon>Metschnikowiaceae</taxon>
        <taxon>Metschnikowia</taxon>
    </lineage>
</organism>
<name>A0A4P9ZHT9_9ASCO</name>
<evidence type="ECO:0000313" key="2">
    <source>
        <dbReference type="EMBL" id="RKP31881.1"/>
    </source>
</evidence>
<feature type="region of interest" description="Disordered" evidence="1">
    <location>
        <begin position="236"/>
        <end position="264"/>
    </location>
</feature>
<evidence type="ECO:0000313" key="3">
    <source>
        <dbReference type="Proteomes" id="UP000268321"/>
    </source>
</evidence>
<protein>
    <submittedName>
        <fullName evidence="2">Uncharacterized protein</fullName>
    </submittedName>
</protein>
<evidence type="ECO:0000256" key="1">
    <source>
        <dbReference type="SAM" id="MobiDB-lite"/>
    </source>
</evidence>
<reference evidence="3" key="1">
    <citation type="journal article" date="2018" name="Nat. Microbiol.">
        <title>Leveraging single-cell genomics to expand the fungal tree of life.</title>
        <authorList>
            <person name="Ahrendt S.R."/>
            <person name="Quandt C.A."/>
            <person name="Ciobanu D."/>
            <person name="Clum A."/>
            <person name="Salamov A."/>
            <person name="Andreopoulos B."/>
            <person name="Cheng J.F."/>
            <person name="Woyke T."/>
            <person name="Pelin A."/>
            <person name="Henrissat B."/>
            <person name="Reynolds N.K."/>
            <person name="Benny G.L."/>
            <person name="Smith M.E."/>
            <person name="James T.Y."/>
            <person name="Grigoriev I.V."/>
        </authorList>
    </citation>
    <scope>NUCLEOTIDE SEQUENCE [LARGE SCALE GENOMIC DNA]</scope>
    <source>
        <strain evidence="3">Baker2002</strain>
    </source>
</reference>
<dbReference type="EMBL" id="ML004436">
    <property type="protein sequence ID" value="RKP31881.1"/>
    <property type="molecule type" value="Genomic_DNA"/>
</dbReference>
<keyword evidence="3" id="KW-1185">Reference proteome</keyword>
<proteinExistence type="predicted"/>